<dbReference type="EMBL" id="JBHULN010000003">
    <property type="protein sequence ID" value="MFD2570400.1"/>
    <property type="molecule type" value="Genomic_DNA"/>
</dbReference>
<dbReference type="InterPro" id="IPR036249">
    <property type="entry name" value="Thioredoxin-like_sf"/>
</dbReference>
<organism evidence="4 5">
    <name type="scientific">Spirosoma soli</name>
    <dbReference type="NCBI Taxonomy" id="1770529"/>
    <lineage>
        <taxon>Bacteria</taxon>
        <taxon>Pseudomonadati</taxon>
        <taxon>Bacteroidota</taxon>
        <taxon>Cytophagia</taxon>
        <taxon>Cytophagales</taxon>
        <taxon>Cytophagaceae</taxon>
        <taxon>Spirosoma</taxon>
    </lineage>
</organism>
<dbReference type="RefSeq" id="WP_381521039.1">
    <property type="nucleotide sequence ID" value="NZ_JBHULN010000003.1"/>
</dbReference>
<evidence type="ECO:0000259" key="3">
    <source>
        <dbReference type="PROSITE" id="PS51352"/>
    </source>
</evidence>
<protein>
    <submittedName>
        <fullName evidence="4">Redoxin domain-containing protein</fullName>
    </submittedName>
</protein>
<dbReference type="Proteomes" id="UP001597469">
    <property type="component" value="Unassembled WGS sequence"/>
</dbReference>
<keyword evidence="1" id="KW-0560">Oxidoreductase</keyword>
<dbReference type="PANTHER" id="PTHR43110:SF1">
    <property type="entry name" value="THIOL PEROXIDASE"/>
    <property type="match status" value="1"/>
</dbReference>
<dbReference type="InterPro" id="IPR050455">
    <property type="entry name" value="Tpx_Peroxidase_subfamily"/>
</dbReference>
<accession>A0ABW5M0F1</accession>
<dbReference type="PANTHER" id="PTHR43110">
    <property type="entry name" value="THIOL PEROXIDASE"/>
    <property type="match status" value="1"/>
</dbReference>
<reference evidence="5" key="1">
    <citation type="journal article" date="2019" name="Int. J. Syst. Evol. Microbiol.">
        <title>The Global Catalogue of Microorganisms (GCM) 10K type strain sequencing project: providing services to taxonomists for standard genome sequencing and annotation.</title>
        <authorList>
            <consortium name="The Broad Institute Genomics Platform"/>
            <consortium name="The Broad Institute Genome Sequencing Center for Infectious Disease"/>
            <person name="Wu L."/>
            <person name="Ma J."/>
        </authorList>
    </citation>
    <scope>NUCLEOTIDE SEQUENCE [LARGE SCALE GENOMIC DNA]</scope>
    <source>
        <strain evidence="5">KCTC 42805</strain>
    </source>
</reference>
<dbReference type="Gene3D" id="3.40.30.10">
    <property type="entry name" value="Glutaredoxin"/>
    <property type="match status" value="1"/>
</dbReference>
<dbReference type="Pfam" id="PF00578">
    <property type="entry name" value="AhpC-TSA"/>
    <property type="match status" value="1"/>
</dbReference>
<feature type="domain" description="Thioredoxin" evidence="3">
    <location>
        <begin position="2"/>
        <end position="155"/>
    </location>
</feature>
<dbReference type="InterPro" id="IPR024706">
    <property type="entry name" value="Peroxiredoxin_AhpC-typ"/>
</dbReference>
<evidence type="ECO:0000256" key="2">
    <source>
        <dbReference type="ARBA" id="ARBA00023284"/>
    </source>
</evidence>
<dbReference type="PROSITE" id="PS51352">
    <property type="entry name" value="THIOREDOXIN_2"/>
    <property type="match status" value="1"/>
</dbReference>
<evidence type="ECO:0000313" key="4">
    <source>
        <dbReference type="EMBL" id="MFD2570400.1"/>
    </source>
</evidence>
<name>A0ABW5M0F1_9BACT</name>
<evidence type="ECO:0000313" key="5">
    <source>
        <dbReference type="Proteomes" id="UP001597469"/>
    </source>
</evidence>
<dbReference type="InterPro" id="IPR000866">
    <property type="entry name" value="AhpC/TSA"/>
</dbReference>
<dbReference type="SUPFAM" id="SSF52833">
    <property type="entry name" value="Thioredoxin-like"/>
    <property type="match status" value="1"/>
</dbReference>
<dbReference type="PIRSF" id="PIRSF000239">
    <property type="entry name" value="AHPC"/>
    <property type="match status" value="1"/>
</dbReference>
<gene>
    <name evidence="4" type="ORF">ACFSUS_07125</name>
</gene>
<keyword evidence="5" id="KW-1185">Reference proteome</keyword>
<comment type="caution">
    <text evidence="4">The sequence shown here is derived from an EMBL/GenBank/DDBJ whole genome shotgun (WGS) entry which is preliminary data.</text>
</comment>
<sequence length="155" mass="17475">MLSPGQKAPAFTLFNSDKKEVSLESFKDRNLIILFFPMAFTSVCTAELCEMRDNISVYAGLNTDIVAISVDSPFTLAKFKEEQNLPFDLLSDFNKDVSQAYDTYYETFVMNMKGVSKRSAFVVDRNGIIQYAEVLDNAGEVPNFNAINETLEHIK</sequence>
<dbReference type="InterPro" id="IPR013766">
    <property type="entry name" value="Thioredoxin_domain"/>
</dbReference>
<proteinExistence type="predicted"/>
<keyword evidence="2" id="KW-0676">Redox-active center</keyword>
<evidence type="ECO:0000256" key="1">
    <source>
        <dbReference type="ARBA" id="ARBA00023002"/>
    </source>
</evidence>